<evidence type="ECO:0000313" key="12">
    <source>
        <dbReference type="WBParaSite" id="HCON_00175480-00001"/>
    </source>
</evidence>
<dbReference type="Proteomes" id="UP000025227">
    <property type="component" value="Unplaced"/>
</dbReference>
<keyword evidence="2" id="KW-0479">Metal-binding</keyword>
<evidence type="ECO:0000256" key="1">
    <source>
        <dbReference type="ARBA" id="ARBA00004123"/>
    </source>
</evidence>
<sequence>MHITHKLTGGIYSVANLLAEKQKPLSSCEHTLQCGREIMERLGVTLAFQQKLALMQQAMFPMIFPDQCTRLFCTVNSDLGSTARTLAVASMPMFWERSLKQSTLSLMALPRIACEKRDERIEEPSHSAEMFFSCIKCAKINSTNADHEQHRNNPATDKQFKCSLCGKTFKRSSTLSTHLLIHSDTRPYPCQYCGKRFHQKSDMKKHTYIHTGEKPHKCTVCGKAFSQSSNLITHTRKHTGYKPFACDVCGRTFQRKVDRRRHREAHRPCHFEDSDGSPAIFELSSFVSFPQCVKHNTAEDALRKFRLPARLFDIQPTSSGEDILEDEILNLSQK</sequence>
<evidence type="ECO:0000256" key="6">
    <source>
        <dbReference type="ARBA" id="ARBA00023015"/>
    </source>
</evidence>
<dbReference type="GO" id="GO:0005634">
    <property type="term" value="C:nucleus"/>
    <property type="evidence" value="ECO:0007669"/>
    <property type="project" value="UniProtKB-SubCell"/>
</dbReference>
<name>A0A7I4Z2W6_HAECO</name>
<dbReference type="WBParaSite" id="HCON_00175480-00001">
    <property type="protein sequence ID" value="HCON_00175480-00001"/>
    <property type="gene ID" value="HCON_00175480"/>
</dbReference>
<dbReference type="OrthoDB" id="6155966at2759"/>
<dbReference type="Gene3D" id="3.30.160.60">
    <property type="entry name" value="Classic Zinc Finger"/>
    <property type="match status" value="4"/>
</dbReference>
<proteinExistence type="predicted"/>
<keyword evidence="3" id="KW-0677">Repeat</keyword>
<keyword evidence="11" id="KW-1185">Reference proteome</keyword>
<dbReference type="SUPFAM" id="SSF57667">
    <property type="entry name" value="beta-beta-alpha zinc fingers"/>
    <property type="match status" value="3"/>
</dbReference>
<feature type="domain" description="C2H2-type" evidence="10">
    <location>
        <begin position="188"/>
        <end position="215"/>
    </location>
</feature>
<dbReference type="AlphaFoldDB" id="A0A7I4Z2W6"/>
<dbReference type="GO" id="GO:0008270">
    <property type="term" value="F:zinc ion binding"/>
    <property type="evidence" value="ECO:0007669"/>
    <property type="project" value="UniProtKB-KW"/>
</dbReference>
<evidence type="ECO:0000256" key="4">
    <source>
        <dbReference type="ARBA" id="ARBA00022771"/>
    </source>
</evidence>
<evidence type="ECO:0000256" key="7">
    <source>
        <dbReference type="ARBA" id="ARBA00023163"/>
    </source>
</evidence>
<dbReference type="GO" id="GO:0000122">
    <property type="term" value="P:negative regulation of transcription by RNA polymerase II"/>
    <property type="evidence" value="ECO:0007669"/>
    <property type="project" value="UniProtKB-ARBA"/>
</dbReference>
<feature type="domain" description="C2H2-type" evidence="10">
    <location>
        <begin position="244"/>
        <end position="266"/>
    </location>
</feature>
<dbReference type="OMA" id="RETHHPG"/>
<dbReference type="FunFam" id="3.30.160.60:FF:000432">
    <property type="entry name" value="zinc finger protein Gfi-1b isoform X1"/>
    <property type="match status" value="1"/>
</dbReference>
<keyword evidence="5" id="KW-0862">Zinc</keyword>
<evidence type="ECO:0000313" key="11">
    <source>
        <dbReference type="Proteomes" id="UP000025227"/>
    </source>
</evidence>
<evidence type="ECO:0000256" key="2">
    <source>
        <dbReference type="ARBA" id="ARBA00022723"/>
    </source>
</evidence>
<dbReference type="InterPro" id="IPR013087">
    <property type="entry name" value="Znf_C2H2_type"/>
</dbReference>
<dbReference type="FunFam" id="3.30.160.60:FF:000245">
    <property type="entry name" value="zinc finger protein Gfi-1"/>
    <property type="match status" value="1"/>
</dbReference>
<keyword evidence="7" id="KW-0804">Transcription</keyword>
<comment type="subcellular location">
    <subcellularLocation>
        <location evidence="1">Nucleus</location>
    </subcellularLocation>
</comment>
<evidence type="ECO:0000256" key="3">
    <source>
        <dbReference type="ARBA" id="ARBA00022737"/>
    </source>
</evidence>
<dbReference type="InterPro" id="IPR036236">
    <property type="entry name" value="Znf_C2H2_sf"/>
</dbReference>
<protein>
    <submittedName>
        <fullName evidence="12">Zinc finger domain containing protein</fullName>
    </submittedName>
</protein>
<dbReference type="FunFam" id="3.30.160.60:FF:000208">
    <property type="entry name" value="zinc finger protein Gfi-1b"/>
    <property type="match status" value="1"/>
</dbReference>
<evidence type="ECO:0000256" key="5">
    <source>
        <dbReference type="ARBA" id="ARBA00022833"/>
    </source>
</evidence>
<keyword evidence="6" id="KW-0805">Transcription regulation</keyword>
<feature type="domain" description="C2H2-type" evidence="10">
    <location>
        <begin position="216"/>
        <end position="243"/>
    </location>
</feature>
<dbReference type="PANTHER" id="PTHR24394:SF44">
    <property type="entry name" value="ZINC FINGER PROTEIN 271-LIKE"/>
    <property type="match status" value="1"/>
</dbReference>
<feature type="domain" description="C2H2-type" evidence="10">
    <location>
        <begin position="160"/>
        <end position="187"/>
    </location>
</feature>
<organism evidence="11 12">
    <name type="scientific">Haemonchus contortus</name>
    <name type="common">Barber pole worm</name>
    <dbReference type="NCBI Taxonomy" id="6289"/>
    <lineage>
        <taxon>Eukaryota</taxon>
        <taxon>Metazoa</taxon>
        <taxon>Ecdysozoa</taxon>
        <taxon>Nematoda</taxon>
        <taxon>Chromadorea</taxon>
        <taxon>Rhabditida</taxon>
        <taxon>Rhabditina</taxon>
        <taxon>Rhabditomorpha</taxon>
        <taxon>Strongyloidea</taxon>
        <taxon>Trichostrongylidae</taxon>
        <taxon>Haemonchus</taxon>
    </lineage>
</organism>
<evidence type="ECO:0000259" key="10">
    <source>
        <dbReference type="PROSITE" id="PS50157"/>
    </source>
</evidence>
<dbReference type="SMART" id="SM00355">
    <property type="entry name" value="ZnF_C2H2"/>
    <property type="match status" value="4"/>
</dbReference>
<dbReference type="PROSITE" id="PS50157">
    <property type="entry name" value="ZINC_FINGER_C2H2_2"/>
    <property type="match status" value="4"/>
</dbReference>
<evidence type="ECO:0000256" key="9">
    <source>
        <dbReference type="PROSITE-ProRule" id="PRU00042"/>
    </source>
</evidence>
<evidence type="ECO:0000256" key="8">
    <source>
        <dbReference type="ARBA" id="ARBA00023242"/>
    </source>
</evidence>
<keyword evidence="4 9" id="KW-0863">Zinc-finger</keyword>
<dbReference type="GO" id="GO:0000981">
    <property type="term" value="F:DNA-binding transcription factor activity, RNA polymerase II-specific"/>
    <property type="evidence" value="ECO:0007669"/>
    <property type="project" value="UniProtKB-ARBA"/>
</dbReference>
<dbReference type="PANTHER" id="PTHR24394">
    <property type="entry name" value="ZINC FINGER PROTEIN"/>
    <property type="match status" value="1"/>
</dbReference>
<accession>A0A7I4Z2W6</accession>
<dbReference type="FunFam" id="3.30.160.60:FF:000446">
    <property type="entry name" value="Zinc finger protein"/>
    <property type="match status" value="1"/>
</dbReference>
<dbReference type="PROSITE" id="PS00028">
    <property type="entry name" value="ZINC_FINGER_C2H2_1"/>
    <property type="match status" value="4"/>
</dbReference>
<dbReference type="Pfam" id="PF00096">
    <property type="entry name" value="zf-C2H2"/>
    <property type="match status" value="4"/>
</dbReference>
<keyword evidence="8" id="KW-0539">Nucleus</keyword>
<reference evidence="12" key="1">
    <citation type="submission" date="2020-12" db="UniProtKB">
        <authorList>
            <consortium name="WormBaseParasite"/>
        </authorList>
    </citation>
    <scope>IDENTIFICATION</scope>
    <source>
        <strain evidence="12">MHco3</strain>
    </source>
</reference>